<feature type="compositionally biased region" description="Low complexity" evidence="7">
    <location>
        <begin position="762"/>
        <end position="772"/>
    </location>
</feature>
<feature type="compositionally biased region" description="Polar residues" evidence="7">
    <location>
        <begin position="1190"/>
        <end position="1204"/>
    </location>
</feature>
<dbReference type="SUPFAM" id="SSF57184">
    <property type="entry name" value="Growth factor receptor domain"/>
    <property type="match status" value="4"/>
</dbReference>
<evidence type="ECO:0000259" key="8">
    <source>
        <dbReference type="PROSITE" id="PS50026"/>
    </source>
</evidence>
<dbReference type="InterPro" id="IPR001881">
    <property type="entry name" value="EGF-like_Ca-bd_dom"/>
</dbReference>
<feature type="compositionally biased region" description="Low complexity" evidence="7">
    <location>
        <begin position="891"/>
        <end position="902"/>
    </location>
</feature>
<feature type="domain" description="EGF-like" evidence="8">
    <location>
        <begin position="2704"/>
        <end position="2746"/>
    </location>
</feature>
<feature type="domain" description="EGF-like" evidence="8">
    <location>
        <begin position="2343"/>
        <end position="2384"/>
    </location>
</feature>
<feature type="compositionally biased region" description="Polar residues" evidence="7">
    <location>
        <begin position="1890"/>
        <end position="1904"/>
    </location>
</feature>
<dbReference type="InterPro" id="IPR024731">
    <property type="entry name" value="NELL2-like_EGF"/>
</dbReference>
<keyword evidence="4" id="KW-1015">Disulfide bond</keyword>
<dbReference type="Proteomes" id="UP000267096">
    <property type="component" value="Unassembled WGS sequence"/>
</dbReference>
<evidence type="ECO:0000256" key="1">
    <source>
        <dbReference type="ARBA" id="ARBA00022536"/>
    </source>
</evidence>
<feature type="compositionally biased region" description="Basic and acidic residues" evidence="7">
    <location>
        <begin position="1387"/>
        <end position="1401"/>
    </location>
</feature>
<feature type="domain" description="EGF-like" evidence="8">
    <location>
        <begin position="2565"/>
        <end position="2606"/>
    </location>
</feature>
<keyword evidence="3" id="KW-0677">Repeat</keyword>
<organism evidence="11">
    <name type="scientific">Anisakis simplex</name>
    <name type="common">Herring worm</name>
    <dbReference type="NCBI Taxonomy" id="6269"/>
    <lineage>
        <taxon>Eukaryota</taxon>
        <taxon>Metazoa</taxon>
        <taxon>Ecdysozoa</taxon>
        <taxon>Nematoda</taxon>
        <taxon>Chromadorea</taxon>
        <taxon>Rhabditida</taxon>
        <taxon>Spirurina</taxon>
        <taxon>Ascaridomorpha</taxon>
        <taxon>Ascaridoidea</taxon>
        <taxon>Anisakidae</taxon>
        <taxon>Anisakis</taxon>
        <taxon>Anisakis simplex complex</taxon>
    </lineage>
</organism>
<feature type="compositionally biased region" description="Low complexity" evidence="7">
    <location>
        <begin position="2011"/>
        <end position="2023"/>
    </location>
</feature>
<dbReference type="Gene3D" id="2.90.20.10">
    <property type="entry name" value="Plasmodium vivax P25 domain"/>
    <property type="match status" value="1"/>
</dbReference>
<feature type="domain" description="EGF-like" evidence="8">
    <location>
        <begin position="2747"/>
        <end position="2786"/>
    </location>
</feature>
<feature type="region of interest" description="Disordered" evidence="7">
    <location>
        <begin position="544"/>
        <end position="591"/>
    </location>
</feature>
<dbReference type="InterPro" id="IPR018097">
    <property type="entry name" value="EGF_Ca-bd_CS"/>
</dbReference>
<evidence type="ECO:0000313" key="9">
    <source>
        <dbReference type="EMBL" id="VDK54743.1"/>
    </source>
</evidence>
<dbReference type="EMBL" id="UYRR01032237">
    <property type="protein sequence ID" value="VDK54743.1"/>
    <property type="molecule type" value="Genomic_DNA"/>
</dbReference>
<dbReference type="PANTHER" id="PTHR24042">
    <property type="entry name" value="NEL HOMOLOG"/>
    <property type="match status" value="1"/>
</dbReference>
<feature type="domain" description="EGF-like" evidence="8">
    <location>
        <begin position="2301"/>
        <end position="2342"/>
    </location>
</feature>
<feature type="region of interest" description="Disordered" evidence="7">
    <location>
        <begin position="1654"/>
        <end position="2145"/>
    </location>
</feature>
<feature type="region of interest" description="Disordered" evidence="7">
    <location>
        <begin position="504"/>
        <end position="532"/>
    </location>
</feature>
<feature type="compositionally biased region" description="Low complexity" evidence="7">
    <location>
        <begin position="1979"/>
        <end position="1989"/>
    </location>
</feature>
<feature type="region of interest" description="Disordered" evidence="7">
    <location>
        <begin position="1544"/>
        <end position="1618"/>
    </location>
</feature>
<feature type="compositionally biased region" description="Low complexity" evidence="7">
    <location>
        <begin position="2908"/>
        <end position="2925"/>
    </location>
</feature>
<feature type="compositionally biased region" description="Low complexity" evidence="7">
    <location>
        <begin position="1827"/>
        <end position="1844"/>
    </location>
</feature>
<feature type="compositionally biased region" description="Polar residues" evidence="7">
    <location>
        <begin position="737"/>
        <end position="751"/>
    </location>
</feature>
<feature type="compositionally biased region" description="Polar residues" evidence="7">
    <location>
        <begin position="2096"/>
        <end position="2108"/>
    </location>
</feature>
<dbReference type="SMART" id="SM00179">
    <property type="entry name" value="EGF_CA"/>
    <property type="match status" value="8"/>
</dbReference>
<feature type="compositionally biased region" description="Basic and acidic residues" evidence="7">
    <location>
        <begin position="1568"/>
        <end position="1584"/>
    </location>
</feature>
<feature type="compositionally biased region" description="Basic and acidic residues" evidence="7">
    <location>
        <begin position="508"/>
        <end position="532"/>
    </location>
</feature>
<evidence type="ECO:0000256" key="2">
    <source>
        <dbReference type="ARBA" id="ARBA00022729"/>
    </source>
</evidence>
<feature type="compositionally biased region" description="Polar residues" evidence="7">
    <location>
        <begin position="2045"/>
        <end position="2054"/>
    </location>
</feature>
<dbReference type="Pfam" id="PF12947">
    <property type="entry name" value="EGF_3"/>
    <property type="match status" value="4"/>
</dbReference>
<keyword evidence="10" id="KW-1185">Reference proteome</keyword>
<feature type="compositionally biased region" description="Polar residues" evidence="7">
    <location>
        <begin position="1157"/>
        <end position="1176"/>
    </location>
</feature>
<dbReference type="GO" id="GO:0005509">
    <property type="term" value="F:calcium ion binding"/>
    <property type="evidence" value="ECO:0007669"/>
    <property type="project" value="InterPro"/>
</dbReference>
<evidence type="ECO:0000256" key="3">
    <source>
        <dbReference type="ARBA" id="ARBA00022737"/>
    </source>
</evidence>
<feature type="compositionally biased region" description="Polar residues" evidence="7">
    <location>
        <begin position="1099"/>
        <end position="1112"/>
    </location>
</feature>
<dbReference type="CDD" id="cd00054">
    <property type="entry name" value="EGF_CA"/>
    <property type="match status" value="7"/>
</dbReference>
<feature type="compositionally biased region" description="Low complexity" evidence="7">
    <location>
        <begin position="978"/>
        <end position="996"/>
    </location>
</feature>
<evidence type="ECO:0000256" key="6">
    <source>
        <dbReference type="PROSITE-ProRule" id="PRU00076"/>
    </source>
</evidence>
<feature type="compositionally biased region" description="Polar residues" evidence="7">
    <location>
        <begin position="2943"/>
        <end position="2954"/>
    </location>
</feature>
<feature type="compositionally biased region" description="Low complexity" evidence="7">
    <location>
        <begin position="1748"/>
        <end position="1758"/>
    </location>
</feature>
<dbReference type="PROSITE" id="PS00010">
    <property type="entry name" value="ASX_HYDROXYL"/>
    <property type="match status" value="6"/>
</dbReference>
<feature type="compositionally biased region" description="Basic and acidic residues" evidence="7">
    <location>
        <begin position="1963"/>
        <end position="1977"/>
    </location>
</feature>
<feature type="compositionally biased region" description="Low complexity" evidence="7">
    <location>
        <begin position="1585"/>
        <end position="1606"/>
    </location>
</feature>
<feature type="compositionally biased region" description="Polar residues" evidence="7">
    <location>
        <begin position="1770"/>
        <end position="1785"/>
    </location>
</feature>
<keyword evidence="1 6" id="KW-0245">EGF-like domain</keyword>
<feature type="compositionally biased region" description="Acidic residues" evidence="7">
    <location>
        <begin position="1082"/>
        <end position="1095"/>
    </location>
</feature>
<dbReference type="InterPro" id="IPR000152">
    <property type="entry name" value="EGF-type_Asp/Asn_hydroxyl_site"/>
</dbReference>
<feature type="compositionally biased region" description="Polar residues" evidence="7">
    <location>
        <begin position="1704"/>
        <end position="1716"/>
    </location>
</feature>
<dbReference type="FunFam" id="2.10.25.10:FF:000038">
    <property type="entry name" value="Fibrillin 2"/>
    <property type="match status" value="7"/>
</dbReference>
<feature type="compositionally biased region" description="Polar residues" evidence="7">
    <location>
        <begin position="850"/>
        <end position="861"/>
    </location>
</feature>
<feature type="compositionally biased region" description="Basic and acidic residues" evidence="7">
    <location>
        <begin position="823"/>
        <end position="843"/>
    </location>
</feature>
<feature type="compositionally biased region" description="Basic and acidic residues" evidence="7">
    <location>
        <begin position="1024"/>
        <end position="1038"/>
    </location>
</feature>
<feature type="compositionally biased region" description="Polar residues" evidence="7">
    <location>
        <begin position="946"/>
        <end position="957"/>
    </location>
</feature>
<dbReference type="PROSITE" id="PS01187">
    <property type="entry name" value="EGF_CA"/>
    <property type="match status" value="3"/>
</dbReference>
<evidence type="ECO:0000256" key="4">
    <source>
        <dbReference type="ARBA" id="ARBA00023157"/>
    </source>
</evidence>
<dbReference type="PANTHER" id="PTHR24042:SF8">
    <property type="match status" value="1"/>
</dbReference>
<dbReference type="Gene3D" id="2.10.25.10">
    <property type="entry name" value="Laminin"/>
    <property type="match status" value="7"/>
</dbReference>
<feature type="compositionally biased region" description="Basic and acidic residues" evidence="7">
    <location>
        <begin position="1242"/>
        <end position="1252"/>
    </location>
</feature>
<feature type="compositionally biased region" description="Polar residues" evidence="7">
    <location>
        <begin position="546"/>
        <end position="583"/>
    </location>
</feature>
<feature type="compositionally biased region" description="Low complexity" evidence="7">
    <location>
        <begin position="1329"/>
        <end position="1353"/>
    </location>
</feature>
<dbReference type="InterPro" id="IPR009030">
    <property type="entry name" value="Growth_fac_rcpt_cys_sf"/>
</dbReference>
<feature type="compositionally biased region" description="Polar residues" evidence="7">
    <location>
        <begin position="1472"/>
        <end position="1482"/>
    </location>
</feature>
<feature type="compositionally biased region" description="Low complexity" evidence="7">
    <location>
        <begin position="620"/>
        <end position="632"/>
    </location>
</feature>
<evidence type="ECO:0000313" key="11">
    <source>
        <dbReference type="WBParaSite" id="ASIM_0001589301-mRNA-1"/>
    </source>
</evidence>
<dbReference type="WBParaSite" id="ASIM_0001589301-mRNA-1">
    <property type="protein sequence ID" value="ASIM_0001589301-mRNA-1"/>
    <property type="gene ID" value="ASIM_0001589301"/>
</dbReference>
<reference evidence="11" key="1">
    <citation type="submission" date="2017-02" db="UniProtKB">
        <authorList>
            <consortium name="WormBaseParasite"/>
        </authorList>
    </citation>
    <scope>IDENTIFICATION</scope>
</reference>
<protein>
    <submittedName>
        <fullName evidence="11">Autotransporter domain-containing protein</fullName>
    </submittedName>
</protein>
<name>A0A0M3K4K2_ANISI</name>
<dbReference type="OrthoDB" id="283575at2759"/>
<feature type="compositionally biased region" description="Low complexity" evidence="7">
    <location>
        <begin position="1905"/>
        <end position="1924"/>
    </location>
</feature>
<comment type="caution">
    <text evidence="6">Lacks conserved residue(s) required for the propagation of feature annotation.</text>
</comment>
<dbReference type="GO" id="GO:0005615">
    <property type="term" value="C:extracellular space"/>
    <property type="evidence" value="ECO:0007669"/>
    <property type="project" value="TreeGrafter"/>
</dbReference>
<feature type="region of interest" description="Disordered" evidence="7">
    <location>
        <begin position="620"/>
        <end position="1484"/>
    </location>
</feature>
<feature type="region of interest" description="Disordered" evidence="7">
    <location>
        <begin position="156"/>
        <end position="179"/>
    </location>
</feature>
<dbReference type="CDD" id="cd00053">
    <property type="entry name" value="EGF"/>
    <property type="match status" value="1"/>
</dbReference>
<feature type="compositionally biased region" description="Low complexity" evidence="7">
    <location>
        <begin position="2109"/>
        <end position="2120"/>
    </location>
</feature>
<feature type="region of interest" description="Disordered" evidence="7">
    <location>
        <begin position="458"/>
        <end position="478"/>
    </location>
</feature>
<feature type="compositionally biased region" description="Basic and acidic residues" evidence="7">
    <location>
        <begin position="1002"/>
        <end position="1012"/>
    </location>
</feature>
<feature type="compositionally biased region" description="Low complexity" evidence="7">
    <location>
        <begin position="1875"/>
        <end position="1889"/>
    </location>
</feature>
<feature type="domain" description="EGF-like" evidence="8">
    <location>
        <begin position="2475"/>
        <end position="2514"/>
    </location>
</feature>
<feature type="compositionally biased region" description="Polar residues" evidence="7">
    <location>
        <begin position="1409"/>
        <end position="1424"/>
    </location>
</feature>
<feature type="compositionally biased region" description="Polar residues" evidence="7">
    <location>
        <begin position="1925"/>
        <end position="1962"/>
    </location>
</feature>
<evidence type="ECO:0000313" key="10">
    <source>
        <dbReference type="Proteomes" id="UP000267096"/>
    </source>
</evidence>
<reference evidence="9 10" key="2">
    <citation type="submission" date="2018-11" db="EMBL/GenBank/DDBJ databases">
        <authorList>
            <consortium name="Pathogen Informatics"/>
        </authorList>
    </citation>
    <scope>NUCLEOTIDE SEQUENCE [LARGE SCALE GENOMIC DNA]</scope>
</reference>
<dbReference type="InterPro" id="IPR049883">
    <property type="entry name" value="NOTCH1_EGF-like"/>
</dbReference>
<feature type="domain" description="EGF-like" evidence="8">
    <location>
        <begin position="2607"/>
        <end position="2647"/>
    </location>
</feature>
<feature type="compositionally biased region" description="Polar residues" evidence="7">
    <location>
        <begin position="811"/>
        <end position="822"/>
    </location>
</feature>
<feature type="compositionally biased region" description="Basic and acidic residues" evidence="7">
    <location>
        <begin position="865"/>
        <end position="874"/>
    </location>
</feature>
<dbReference type="InterPro" id="IPR000742">
    <property type="entry name" value="EGF"/>
</dbReference>
<dbReference type="SMART" id="SM00181">
    <property type="entry name" value="EGF"/>
    <property type="match status" value="13"/>
</dbReference>
<dbReference type="Pfam" id="PF07645">
    <property type="entry name" value="EGF_CA"/>
    <property type="match status" value="4"/>
</dbReference>
<feature type="compositionally biased region" description="Polar residues" evidence="7">
    <location>
        <begin position="1430"/>
        <end position="1440"/>
    </location>
</feature>
<feature type="region of interest" description="Disordered" evidence="7">
    <location>
        <begin position="2898"/>
        <end position="2954"/>
    </location>
</feature>
<dbReference type="InterPro" id="IPR051586">
    <property type="entry name" value="PKC-binding_NELL"/>
</dbReference>
<feature type="compositionally biased region" description="Low complexity" evidence="7">
    <location>
        <begin position="1717"/>
        <end position="1731"/>
    </location>
</feature>
<feature type="compositionally biased region" description="Basic and acidic residues" evidence="7">
    <location>
        <begin position="1274"/>
        <end position="1328"/>
    </location>
</feature>
<feature type="compositionally biased region" description="Acidic residues" evidence="7">
    <location>
        <begin position="1128"/>
        <end position="1140"/>
    </location>
</feature>
<feature type="compositionally biased region" description="Basic and acidic residues" evidence="7">
    <location>
        <begin position="1816"/>
        <end position="1826"/>
    </location>
</feature>
<accession>A0A0M3K4K2</accession>
<feature type="domain" description="EGF-like" evidence="8">
    <location>
        <begin position="2433"/>
        <end position="2472"/>
    </location>
</feature>
<dbReference type="PROSITE" id="PS01186">
    <property type="entry name" value="EGF_2"/>
    <property type="match status" value="8"/>
</dbReference>
<dbReference type="PROSITE" id="PS50026">
    <property type="entry name" value="EGF_3"/>
    <property type="match status" value="8"/>
</dbReference>
<feature type="compositionally biased region" description="Low complexity" evidence="7">
    <location>
        <begin position="1141"/>
        <end position="1156"/>
    </location>
</feature>
<keyword evidence="5" id="KW-0325">Glycoprotein</keyword>
<evidence type="ECO:0000256" key="7">
    <source>
        <dbReference type="SAM" id="MobiDB-lite"/>
    </source>
</evidence>
<feature type="compositionally biased region" description="Low complexity" evidence="7">
    <location>
        <begin position="1039"/>
        <end position="1055"/>
    </location>
</feature>
<feature type="compositionally biased region" description="Polar residues" evidence="7">
    <location>
        <begin position="2132"/>
        <end position="2144"/>
    </location>
</feature>
<sequence>METIGEWRNFSGGAVVIGRGRIENGMWNMSAEGAGIGLDAEALAKDKEQVEGLISWLNRLSGFGPDGGKEDAITTKTNVTGENRQRIVISGDRPAKTMSFKWKGATSGRDGEDSIVGQTALHGFASEQIKHGLSGSQKGDLGVQRTSDGSWKGMSYEWKGGESGNKGTSVAAKSGGLRESEFEQIKQGLSRSGIGSARGSGQHIIVSGDGSAKSMTLEWDRGTFKKGETSRKYESEQIEQGLIRSGVSSARGSGHHIIVSGDGSAKSMSSEWDKGSFTKGESFVTEKSDLEGGEINRQEQYLGGGGIGGDHVSIAIGGSHEKPVLSMNGTISRASILNQGSSVASHRGMFVDKGVQTSGEVENYGSSKLMKKEGDHMAVALGGVPGGPNLEMSGTITIEGGQITESGEKGARRTVQINSGSHAESSQETVGKVTATGTRDEIGEDGVDILTVFGGQKKESENAEVATNAEDGSSRGRTDHVTVTINGQRKVPIFHVNRTTISKSTKGVPEKIDSRKTTTHFHASESSHGEVRAEKGGWLLIGKNGQPKSQAESFEAETSTSGEGINESHSPKQITEMRTSESGLRTELPSIPDEAEGVGVIHKEVDVAMPKSKFVAFASNETESTQSPETTTANESLETTEVVSKGTNASPVPETTLQDSSKTNEKVEETEATTKVAEEEAATSSGEAETTPEEKVLSTAAGYSSTEVEEESTTAHGTFSTTEENEVSPTLHHKMITTATQEKSSIKQGEISTTAESEEYSTTESELSTLEYGNKATPTPRLESTAIVDEDKQTPAIVGEETLGAEKRIETTTLQNEGSSVKEQSELTTLHEEPTTILEEKKSTVRPGVSTISEGEESTTILAEESTKSKEELSKTVQPEELTTAEKGKLTTSPTKASATTAEGESITSSQEVSSNPLEIESTTLSGEKSTKDEAKTYGILEEETTTTSIPQSVSRTTESKEESTVSVTPEVSKETESSTLESEAVVASTSSAEGSGEAEEDKITWKQEKEFISTTEKTALPELKAEEGSGIDEHETEGITTEGGSTATEAQSSESEGELLPTAVTEGSVESTNHPTTTTEKEEEIGGEENEETITEGSLPTNIPTEANEASTIGGKVEGTTEKETEIGGEESEEVDGEEVATTTTTSAVEEGLTTDVRSTTAKDSIETSSTTASENTKDESTNARDQKTSSTEVPSNISSAITTPKEPTDENTYAPGPTTIEGEFKTTFEPEVEATSSRANEMDEASKSEMHSQSTTPATGEGKGTTSVATTEAEKESEAQATTEAEKESEAQATTEAEKESEAQATTEAEKESEAQATTEAEKESEAQATTETENESAATESSAAAAQKESISVTTVASKETTTEEMEITENTSTTLSHVYHSGDQGKKIEEEAPDSRRHPVKVVESSESTPAAGTTGSPVTTVEPVTLTSGPSNETLIKTKIPDDLRNNAPKYVPDSSGIVEESEKESTTQSFELSSVSESERIGETGLEIIWTSPSTITEGTSTTVPLLRETGEIEHPDVVNEEGSGEETSTLETTLSTLAEKRETTKGTSLETAPTISASYTEPKEELGVESKQMEKTVETSTSSATTTSYLSTRAPSSETTESEAETEGAVTASNGFIAKTVPAIVGINETKEGGGGAIHIFKESTNATDVNSKEEASAEDHSGKFTSTSMETITDEEVSGVTEISTNNVKADHTLNAGASASRPTESVGTAQSTSTVESATSTVENEDKETRKSKEEETTETFVPETSSTSAGLTEKVETFEGISSTTSESLQTTFESTAPEAEVTGEPKIDRTTPSQEIMSWETSEPTPKETSTRGYEEPASSETTELSESSTTSTVKEIPSVTTSESIITAEDAKTETSTERETSTEGSSLGTTSFGSEELSSYQTTGTSENRQWSTSTSTAKSAQSSSFSASTSEQTVTTVGSSTEASTMSQQFMTTEKSTEQSVSTEQPTTFEERIVEEGESKHEGISTQEQSTQTTENDLETPPIVEHLASTESITSRETSQSTQPPESSSIVIPEEVAQPSGYEFPGVSEGEQASSTAQTTEEGEPREKIAGKSTTPLVRIESGEEGESVPREESLSYGNVPPQESSTMKSTVAYSTTLHSVSVSTESTEKETDEDEQYSTTEVSGSTASEVTKEAASIVAAISSTEPSPTTLQLISTSEEHEETTFSMAHPSEAELTTAMSTEATTKLESEPTVEVTTSSDEIMLRTTAQDTVPPKTAELPEEWMTTKDTFSLKMTTEEAPTNRSLKTSRCLSNDQCGQDAYCERRSGACRCFPGFTGEPPRNACIDVDECERNLDDCHSSARCSNYVGGYSCFCEAGYRKNDDGVCIDINECFEHSSSFCHPKATCINLPGSYACHCIPGYTGDGYTCIPIEKRHCTIDEWQKMDCGPNHLCLVDGRGNGDCDSCKNGFILHKGQCTDIDECANPDTNVCHADAICKNIAGSFICECQPGFKGDGFHCVDIDECQRNPCHPQATCINFPGSFTCKCPNGWDGDGIDECINPNDKSCLDKKAVCKRTEHTACMSVRLDELVSVCECDANYRYNNQTGQCEDIDECEENRHSCDPSTSICINTDGGYRCECADGYEGVGGICVDVNECSRGLAGCNIAAKCANHIGSVGCKCASGYTGDGIDCIPISSDAASTQSACTSKWIEMCRAENKTCHIDDEDVPQCGSCLSGHQPVGGQCLPINGLGNCADPVKNDCDPNAECVDVHPGRHFCTCKPGYIGDGKHCDDVDECSLPGVCDAAADCHNTNGSFRCICQPGYSGNGFKCVRTKNAKGGPNCHLDAEMCHKKASCQLDGTCKCIVGYGGDGITSCEPEASTTNAGGRVEISTTTETADVGYERTSNTATTSEEILSTTESITHGEATSTEGTETTTEVYSSISTIEDDGTVVSEGITSSTPLSSSSGTGTKEPITATATGVTTAERIQASTTSEQIESS</sequence>
<feature type="compositionally biased region" description="Basic and acidic residues" evidence="7">
    <location>
        <begin position="1658"/>
        <end position="1670"/>
    </location>
</feature>
<feature type="compositionally biased region" description="Polar residues" evidence="7">
    <location>
        <begin position="906"/>
        <end position="928"/>
    </location>
</feature>
<evidence type="ECO:0000256" key="5">
    <source>
        <dbReference type="ARBA" id="ARBA00023180"/>
    </source>
</evidence>
<proteinExistence type="predicted"/>
<feature type="compositionally biased region" description="Polar residues" evidence="7">
    <location>
        <begin position="1552"/>
        <end position="1566"/>
    </location>
</feature>
<gene>
    <name evidence="9" type="ORF">ASIM_LOCUS15300</name>
</gene>
<feature type="compositionally biased region" description="Basic and acidic residues" evidence="7">
    <location>
        <begin position="1861"/>
        <end position="1874"/>
    </location>
</feature>
<keyword evidence="2" id="KW-0732">Signal</keyword>
<feature type="compositionally biased region" description="Basic and acidic residues" evidence="7">
    <location>
        <begin position="1177"/>
        <end position="1189"/>
    </location>
</feature>
<dbReference type="GO" id="GO:0008201">
    <property type="term" value="F:heparin binding"/>
    <property type="evidence" value="ECO:0007669"/>
    <property type="project" value="TreeGrafter"/>
</dbReference>
<feature type="compositionally biased region" description="Polar residues" evidence="7">
    <location>
        <begin position="633"/>
        <end position="661"/>
    </location>
</feature>